<dbReference type="GO" id="GO:0003676">
    <property type="term" value="F:nucleic acid binding"/>
    <property type="evidence" value="ECO:0007669"/>
    <property type="project" value="InterPro"/>
</dbReference>
<dbReference type="SUPFAM" id="SSF53098">
    <property type="entry name" value="Ribonuclease H-like"/>
    <property type="match status" value="1"/>
</dbReference>
<dbReference type="Pfam" id="PF13683">
    <property type="entry name" value="rve_3"/>
    <property type="match status" value="1"/>
</dbReference>
<dbReference type="KEGG" id="ifl:C1H71_17195"/>
<accession>A0A7G3GCQ6</accession>
<keyword evidence="3" id="KW-1185">Reference proteome</keyword>
<organism evidence="2 3">
    <name type="scientific">Iodobacter fluviatilis</name>
    <dbReference type="NCBI Taxonomy" id="537"/>
    <lineage>
        <taxon>Bacteria</taxon>
        <taxon>Pseudomonadati</taxon>
        <taxon>Pseudomonadota</taxon>
        <taxon>Betaproteobacteria</taxon>
        <taxon>Neisseriales</taxon>
        <taxon>Chitinibacteraceae</taxon>
        <taxon>Iodobacter</taxon>
    </lineage>
</organism>
<evidence type="ECO:0000313" key="2">
    <source>
        <dbReference type="EMBL" id="QBC45101.1"/>
    </source>
</evidence>
<feature type="domain" description="Integrase catalytic" evidence="1">
    <location>
        <begin position="23"/>
        <end position="76"/>
    </location>
</feature>
<evidence type="ECO:0000259" key="1">
    <source>
        <dbReference type="Pfam" id="PF13683"/>
    </source>
</evidence>
<sequence length="92" mass="10480">MAIHHRQNSIKPNKITSLHATGAQTNGMVERFNRRISEVVQQTRVASTAELEATLLNDLKIYNHHLPQEALGHTTPTQAIKEWQKTKPELFN</sequence>
<dbReference type="AlphaFoldDB" id="A0A7G3GCQ6"/>
<dbReference type="Proteomes" id="UP000515917">
    <property type="component" value="Chromosome"/>
</dbReference>
<dbReference type="InterPro" id="IPR036397">
    <property type="entry name" value="RNaseH_sf"/>
</dbReference>
<reference evidence="2 3" key="1">
    <citation type="submission" date="2018-01" db="EMBL/GenBank/DDBJ databases">
        <title>Genome sequence of Iodobacter sp. strain PCH194 isolated from Indian Trans-Himalaya.</title>
        <authorList>
            <person name="Kumar V."/>
            <person name="Thakur V."/>
            <person name="Kumar S."/>
            <person name="Singh D."/>
        </authorList>
    </citation>
    <scope>NUCLEOTIDE SEQUENCE [LARGE SCALE GENOMIC DNA]</scope>
    <source>
        <strain evidence="2 3">PCH194</strain>
    </source>
</reference>
<evidence type="ECO:0000313" key="3">
    <source>
        <dbReference type="Proteomes" id="UP000515917"/>
    </source>
</evidence>
<dbReference type="InterPro" id="IPR001584">
    <property type="entry name" value="Integrase_cat-core"/>
</dbReference>
<dbReference type="EMBL" id="CP025781">
    <property type="protein sequence ID" value="QBC45101.1"/>
    <property type="molecule type" value="Genomic_DNA"/>
</dbReference>
<protein>
    <recommendedName>
        <fullName evidence="1">Integrase catalytic domain-containing protein</fullName>
    </recommendedName>
</protein>
<dbReference type="GO" id="GO:0015074">
    <property type="term" value="P:DNA integration"/>
    <property type="evidence" value="ECO:0007669"/>
    <property type="project" value="InterPro"/>
</dbReference>
<gene>
    <name evidence="2" type="ORF">C1H71_17195</name>
</gene>
<proteinExistence type="predicted"/>
<dbReference type="Gene3D" id="3.30.420.10">
    <property type="entry name" value="Ribonuclease H-like superfamily/Ribonuclease H"/>
    <property type="match status" value="1"/>
</dbReference>
<name>A0A7G3GCQ6_9NEIS</name>
<dbReference type="InterPro" id="IPR012337">
    <property type="entry name" value="RNaseH-like_sf"/>
</dbReference>